<gene>
    <name evidence="9" type="primary">xerC</name>
    <name evidence="12" type="ORF">SAMN02745121_00290</name>
</gene>
<evidence type="ECO:0000256" key="8">
    <source>
        <dbReference type="ARBA" id="ARBA00023306"/>
    </source>
</evidence>
<proteinExistence type="inferred from homology"/>
<dbReference type="InterPro" id="IPR023009">
    <property type="entry name" value="Tyrosine_recombinase_XerC/XerD"/>
</dbReference>
<dbReference type="InterPro" id="IPR002104">
    <property type="entry name" value="Integrase_catalytic"/>
</dbReference>
<dbReference type="GO" id="GO:0005737">
    <property type="term" value="C:cytoplasm"/>
    <property type="evidence" value="ECO:0007669"/>
    <property type="project" value="UniProtKB-SubCell"/>
</dbReference>
<dbReference type="Pfam" id="PF00589">
    <property type="entry name" value="Phage_integrase"/>
    <property type="match status" value="1"/>
</dbReference>
<evidence type="ECO:0000256" key="6">
    <source>
        <dbReference type="ARBA" id="ARBA00023125"/>
    </source>
</evidence>
<feature type="active site" evidence="9">
    <location>
        <position position="245"/>
    </location>
</feature>
<dbReference type="GO" id="GO:0003677">
    <property type="term" value="F:DNA binding"/>
    <property type="evidence" value="ECO:0007669"/>
    <property type="project" value="UniProtKB-UniRule"/>
</dbReference>
<dbReference type="InterPro" id="IPR013762">
    <property type="entry name" value="Integrase-like_cat_sf"/>
</dbReference>
<dbReference type="PANTHER" id="PTHR30349:SF41">
    <property type="entry name" value="INTEGRASE_RECOMBINASE PROTEIN MJ0367-RELATED"/>
    <property type="match status" value="1"/>
</dbReference>
<keyword evidence="4 9" id="KW-0159">Chromosome partition</keyword>
<dbReference type="AlphaFoldDB" id="A0A1I1SUQ4"/>
<comment type="similarity">
    <text evidence="9">Belongs to the 'phage' integrase family. XerC subfamily.</text>
</comment>
<feature type="domain" description="Tyr recombinase" evidence="10">
    <location>
        <begin position="108"/>
        <end position="293"/>
    </location>
</feature>
<protein>
    <recommendedName>
        <fullName evidence="9">Tyrosine recombinase XerC</fullName>
    </recommendedName>
</protein>
<comment type="subunit">
    <text evidence="9">Forms a cyclic heterotetrameric complex composed of two molecules of XerC and two molecules of XerD.</text>
</comment>
<evidence type="ECO:0000313" key="13">
    <source>
        <dbReference type="Proteomes" id="UP000199400"/>
    </source>
</evidence>
<dbReference type="STRING" id="54.SAMN02745121_00290"/>
<evidence type="ECO:0000256" key="5">
    <source>
        <dbReference type="ARBA" id="ARBA00022908"/>
    </source>
</evidence>
<keyword evidence="2 9" id="KW-0963">Cytoplasm</keyword>
<dbReference type="HAMAP" id="MF_01808">
    <property type="entry name" value="Recomb_XerC_XerD"/>
    <property type="match status" value="1"/>
</dbReference>
<keyword evidence="6 9" id="KW-0238">DNA-binding</keyword>
<feature type="active site" evidence="9">
    <location>
        <position position="271"/>
    </location>
</feature>
<dbReference type="SUPFAM" id="SSF47823">
    <property type="entry name" value="lambda integrase-like, N-terminal domain"/>
    <property type="match status" value="1"/>
</dbReference>
<dbReference type="InterPro" id="IPR010998">
    <property type="entry name" value="Integrase_recombinase_N"/>
</dbReference>
<feature type="active site" description="O-(3'-phospho-DNA)-tyrosine intermediate" evidence="9">
    <location>
        <position position="280"/>
    </location>
</feature>
<evidence type="ECO:0000256" key="4">
    <source>
        <dbReference type="ARBA" id="ARBA00022829"/>
    </source>
</evidence>
<dbReference type="GO" id="GO:0007059">
    <property type="term" value="P:chromosome segregation"/>
    <property type="evidence" value="ECO:0007669"/>
    <property type="project" value="UniProtKB-UniRule"/>
</dbReference>
<organism evidence="12 13">
    <name type="scientific">Nannocystis exedens</name>
    <dbReference type="NCBI Taxonomy" id="54"/>
    <lineage>
        <taxon>Bacteria</taxon>
        <taxon>Pseudomonadati</taxon>
        <taxon>Myxococcota</taxon>
        <taxon>Polyangia</taxon>
        <taxon>Nannocystales</taxon>
        <taxon>Nannocystaceae</taxon>
        <taxon>Nannocystis</taxon>
    </lineage>
</organism>
<dbReference type="Pfam" id="PF02899">
    <property type="entry name" value="Phage_int_SAM_1"/>
    <property type="match status" value="1"/>
</dbReference>
<dbReference type="GO" id="GO:0051301">
    <property type="term" value="P:cell division"/>
    <property type="evidence" value="ECO:0007669"/>
    <property type="project" value="UniProtKB-KW"/>
</dbReference>
<evidence type="ECO:0000259" key="11">
    <source>
        <dbReference type="PROSITE" id="PS51900"/>
    </source>
</evidence>
<dbReference type="InterPro" id="IPR011010">
    <property type="entry name" value="DNA_brk_join_enz"/>
</dbReference>
<keyword evidence="13" id="KW-1185">Reference proteome</keyword>
<dbReference type="Gene3D" id="1.10.150.130">
    <property type="match status" value="1"/>
</dbReference>
<feature type="domain" description="Core-binding (CB)" evidence="11">
    <location>
        <begin position="1"/>
        <end position="87"/>
    </location>
</feature>
<evidence type="ECO:0000256" key="9">
    <source>
        <dbReference type="HAMAP-Rule" id="MF_01808"/>
    </source>
</evidence>
<evidence type="ECO:0000256" key="3">
    <source>
        <dbReference type="ARBA" id="ARBA00022618"/>
    </source>
</evidence>
<feature type="active site" evidence="9">
    <location>
        <position position="176"/>
    </location>
</feature>
<keyword evidence="5 9" id="KW-0229">DNA integration</keyword>
<evidence type="ECO:0000256" key="1">
    <source>
        <dbReference type="ARBA" id="ARBA00004496"/>
    </source>
</evidence>
<sequence>MLRNAIERFIEFITCVRRLSPHTTRAYSGDLHGFANGVERRHGRPAALSDLTRAEVRTHLAERFGETAASTAARAISALRSFGDFLRESGELDDNEVALVRLPKIPERLPLVLEEHDLENMIEGPGHAEGARGLRDRAVLEVLYGAGLRVAECVALDVDDLRWDGDDLTIRVVRGKGDKDRIVPIGTLGAAAVQRYLEVRRQWLNAPASPLFLGRNGTRLSDRTVRELVYRRCKAVGAKVRVGPHGIRHSFATHLLLRGCDLRSIQEMLGHASLSSTQRYTKLDLGWLAAEYYRAHPRT</sequence>
<evidence type="ECO:0000313" key="12">
    <source>
        <dbReference type="EMBL" id="SFD50229.1"/>
    </source>
</evidence>
<dbReference type="RefSeq" id="WP_096333368.1">
    <property type="nucleotide sequence ID" value="NZ_FOMX01000002.1"/>
</dbReference>
<dbReference type="Proteomes" id="UP000199400">
    <property type="component" value="Unassembled WGS sequence"/>
</dbReference>
<dbReference type="OrthoDB" id="9801717at2"/>
<keyword evidence="8 9" id="KW-0131">Cell cycle</keyword>
<dbReference type="PANTHER" id="PTHR30349">
    <property type="entry name" value="PHAGE INTEGRASE-RELATED"/>
    <property type="match status" value="1"/>
</dbReference>
<evidence type="ECO:0000256" key="2">
    <source>
        <dbReference type="ARBA" id="ARBA00022490"/>
    </source>
</evidence>
<name>A0A1I1SUQ4_9BACT</name>
<dbReference type="InterPro" id="IPR050090">
    <property type="entry name" value="Tyrosine_recombinase_XerCD"/>
</dbReference>
<keyword evidence="3 9" id="KW-0132">Cell division</keyword>
<evidence type="ECO:0000259" key="10">
    <source>
        <dbReference type="PROSITE" id="PS51898"/>
    </source>
</evidence>
<dbReference type="Gene3D" id="1.10.443.10">
    <property type="entry name" value="Intergrase catalytic core"/>
    <property type="match status" value="1"/>
</dbReference>
<dbReference type="PROSITE" id="PS51900">
    <property type="entry name" value="CB"/>
    <property type="match status" value="1"/>
</dbReference>
<comment type="function">
    <text evidence="9">Site-specific tyrosine recombinase, which acts by catalyzing the cutting and rejoining of the recombining DNA molecules. The XerC-XerD complex is essential to convert dimers of the bacterial chromosome into monomers to permit their segregation at cell division. It also contributes to the segregational stability of plasmids.</text>
</comment>
<evidence type="ECO:0000256" key="7">
    <source>
        <dbReference type="ARBA" id="ARBA00023172"/>
    </source>
</evidence>
<dbReference type="InterPro" id="IPR044068">
    <property type="entry name" value="CB"/>
</dbReference>
<reference evidence="13" key="1">
    <citation type="submission" date="2016-10" db="EMBL/GenBank/DDBJ databases">
        <authorList>
            <person name="Varghese N."/>
            <person name="Submissions S."/>
        </authorList>
    </citation>
    <scope>NUCLEOTIDE SEQUENCE [LARGE SCALE GENOMIC DNA]</scope>
    <source>
        <strain evidence="13">ATCC 25963</strain>
    </source>
</reference>
<dbReference type="GO" id="GO:0009037">
    <property type="term" value="F:tyrosine-based site-specific recombinase activity"/>
    <property type="evidence" value="ECO:0007669"/>
    <property type="project" value="UniProtKB-UniRule"/>
</dbReference>
<comment type="subcellular location">
    <subcellularLocation>
        <location evidence="1 9">Cytoplasm</location>
    </subcellularLocation>
</comment>
<dbReference type="InterPro" id="IPR004107">
    <property type="entry name" value="Integrase_SAM-like_N"/>
</dbReference>
<dbReference type="PROSITE" id="PS51898">
    <property type="entry name" value="TYR_RECOMBINASE"/>
    <property type="match status" value="1"/>
</dbReference>
<dbReference type="EMBL" id="FOMX01000002">
    <property type="protein sequence ID" value="SFD50229.1"/>
    <property type="molecule type" value="Genomic_DNA"/>
</dbReference>
<dbReference type="GO" id="GO:0006313">
    <property type="term" value="P:DNA transposition"/>
    <property type="evidence" value="ECO:0007669"/>
    <property type="project" value="UniProtKB-UniRule"/>
</dbReference>
<accession>A0A1I1SUQ4</accession>
<feature type="active site" evidence="9">
    <location>
        <position position="149"/>
    </location>
</feature>
<feature type="active site" evidence="9">
    <location>
        <position position="248"/>
    </location>
</feature>
<keyword evidence="7 9" id="KW-0233">DNA recombination</keyword>
<dbReference type="SUPFAM" id="SSF56349">
    <property type="entry name" value="DNA breaking-rejoining enzymes"/>
    <property type="match status" value="1"/>
</dbReference>